<dbReference type="PANTHER" id="PTHR46696">
    <property type="entry name" value="P450, PUTATIVE (EUROFUNG)-RELATED"/>
    <property type="match status" value="1"/>
</dbReference>
<sequence>MATDTKPAVHPRAATVMADLFGGALEDPFPAYNELRELGDGVHWSEQLQAYLVCRYDDVRFLGSDHRRFSSDVFYDSAPSWHDNTNPEHLRFVDTASLLFMFSDPPTHTRIRSSFRHVFTPRSIAQWETTIRKVTEDLISRYSRGREFDIMPGFAADVPVAIIASILGVPDEARAKFREWSYGFASTFDPVVQGDMRDTAIAASLELFEYLRSLIDERSVAPKDDLISELIRTETVSGDRLQDIELVAQLALLLVAGNETTTSLIGSGLTYLLEHPTTLAEVRADPDMLPVAIEEILRLDPPLHLALRKTTEETRFGNTVVPAGAILAPCLAAANRDPRRFDAPNEFDIHRSDNKHLAFYNGIHFCVGAPLGRLEVRVVLRYILDNFPELRLGSAPAQRRTNNAVARGWASRPVVL</sequence>
<evidence type="ECO:0000256" key="14">
    <source>
        <dbReference type="ARBA" id="ARBA00070775"/>
    </source>
</evidence>
<dbReference type="InterPro" id="IPR002397">
    <property type="entry name" value="Cyt_P450_B"/>
</dbReference>
<dbReference type="EMBL" id="LR134355">
    <property type="protein sequence ID" value="VEG50836.1"/>
    <property type="molecule type" value="Genomic_DNA"/>
</dbReference>
<evidence type="ECO:0000256" key="11">
    <source>
        <dbReference type="ARBA" id="ARBA00023166"/>
    </source>
</evidence>
<keyword evidence="7 18" id="KW-0560">Oxidoreductase</keyword>
<evidence type="ECO:0000256" key="9">
    <source>
        <dbReference type="ARBA" id="ARBA00023033"/>
    </source>
</evidence>
<proteinExistence type="inferred from homology"/>
<dbReference type="Gene3D" id="1.10.630.10">
    <property type="entry name" value="Cytochrome P450"/>
    <property type="match status" value="1"/>
</dbReference>
<keyword evidence="19" id="KW-1185">Reference proteome</keyword>
<keyword evidence="5" id="KW-0479">Metal-binding</keyword>
<comment type="cofactor">
    <cofactor evidence="1">
        <name>heme</name>
        <dbReference type="ChEBI" id="CHEBI:30413"/>
    </cofactor>
</comment>
<dbReference type="InterPro" id="IPR001128">
    <property type="entry name" value="Cyt_P450"/>
</dbReference>
<evidence type="ECO:0000256" key="8">
    <source>
        <dbReference type="ARBA" id="ARBA00023004"/>
    </source>
</evidence>
<organism evidence="18 19">
    <name type="scientific">Mycolicibacterium chitae</name>
    <name type="common">Mycobacterium chitae</name>
    <dbReference type="NCBI Taxonomy" id="1792"/>
    <lineage>
        <taxon>Bacteria</taxon>
        <taxon>Bacillati</taxon>
        <taxon>Actinomycetota</taxon>
        <taxon>Actinomycetes</taxon>
        <taxon>Mycobacteriales</taxon>
        <taxon>Mycobacteriaceae</taxon>
        <taxon>Mycolicibacterium</taxon>
    </lineage>
</organism>
<protein>
    <recommendedName>
        <fullName evidence="14">Steroid C26-monooxygenase</fullName>
    </recommendedName>
    <alternativeName>
        <fullName evidence="15">Cholest-4-en-3-one C26-monooxygenase</fullName>
    </alternativeName>
    <alternativeName>
        <fullName evidence="17">Cholesterol C26-monooxygenase</fullName>
    </alternativeName>
    <alternativeName>
        <fullName evidence="16">Steroid C27-monooxygenase</fullName>
    </alternativeName>
</protein>
<keyword evidence="12" id="KW-0753">Steroid metabolism</keyword>
<dbReference type="GO" id="GO:0016705">
    <property type="term" value="F:oxidoreductase activity, acting on paired donors, with incorporation or reduction of molecular oxygen"/>
    <property type="evidence" value="ECO:0007669"/>
    <property type="project" value="InterPro"/>
</dbReference>
<gene>
    <name evidence="18" type="ORF">NCTC10485_05156</name>
</gene>
<dbReference type="Pfam" id="PF00067">
    <property type="entry name" value="p450"/>
    <property type="match status" value="1"/>
</dbReference>
<dbReference type="SUPFAM" id="SSF48264">
    <property type="entry name" value="Cytochrome P450"/>
    <property type="match status" value="1"/>
</dbReference>
<keyword evidence="9" id="KW-0503">Monooxygenase</keyword>
<evidence type="ECO:0000256" key="12">
    <source>
        <dbReference type="ARBA" id="ARBA00023221"/>
    </source>
</evidence>
<keyword evidence="6" id="KW-0442">Lipid degradation</keyword>
<dbReference type="GO" id="GO:0016042">
    <property type="term" value="P:lipid catabolic process"/>
    <property type="evidence" value="ECO:0007669"/>
    <property type="project" value="UniProtKB-KW"/>
</dbReference>
<keyword evidence="10" id="KW-0443">Lipid metabolism</keyword>
<evidence type="ECO:0000256" key="7">
    <source>
        <dbReference type="ARBA" id="ARBA00023002"/>
    </source>
</evidence>
<comment type="pathway">
    <text evidence="13">Steroid metabolism; cholesterol degradation.</text>
</comment>
<dbReference type="Proteomes" id="UP000282551">
    <property type="component" value="Chromosome"/>
</dbReference>
<keyword evidence="4" id="KW-0349">Heme</keyword>
<dbReference type="GO" id="GO:0005506">
    <property type="term" value="F:iron ion binding"/>
    <property type="evidence" value="ECO:0007669"/>
    <property type="project" value="InterPro"/>
</dbReference>
<evidence type="ECO:0000256" key="5">
    <source>
        <dbReference type="ARBA" id="ARBA00022723"/>
    </source>
</evidence>
<reference evidence="18 19" key="1">
    <citation type="submission" date="2018-12" db="EMBL/GenBank/DDBJ databases">
        <authorList>
            <consortium name="Pathogen Informatics"/>
        </authorList>
    </citation>
    <scope>NUCLEOTIDE SEQUENCE [LARGE SCALE GENOMIC DNA]</scope>
    <source>
        <strain evidence="18 19">NCTC10485</strain>
    </source>
</reference>
<dbReference type="PRINTS" id="PR00359">
    <property type="entry name" value="BP450"/>
</dbReference>
<dbReference type="AlphaFoldDB" id="A0A448IED8"/>
<keyword evidence="3" id="KW-0153">Cholesterol metabolism</keyword>
<dbReference type="FunFam" id="1.10.630.10:FF:000018">
    <property type="entry name" value="Cytochrome P450 monooxygenase"/>
    <property type="match status" value="1"/>
</dbReference>
<comment type="similarity">
    <text evidence="2">Belongs to the cytochrome P450 family.</text>
</comment>
<keyword evidence="8" id="KW-0408">Iron</keyword>
<evidence type="ECO:0000256" key="3">
    <source>
        <dbReference type="ARBA" id="ARBA00022548"/>
    </source>
</evidence>
<dbReference type="GO" id="GO:0008203">
    <property type="term" value="P:cholesterol metabolic process"/>
    <property type="evidence" value="ECO:0007669"/>
    <property type="project" value="UniProtKB-KW"/>
</dbReference>
<evidence type="ECO:0000313" key="18">
    <source>
        <dbReference type="EMBL" id="VEG50836.1"/>
    </source>
</evidence>
<accession>A0A448IED8</accession>
<evidence type="ECO:0000256" key="17">
    <source>
        <dbReference type="ARBA" id="ARBA00083909"/>
    </source>
</evidence>
<evidence type="ECO:0000256" key="4">
    <source>
        <dbReference type="ARBA" id="ARBA00022617"/>
    </source>
</evidence>
<dbReference type="InterPro" id="IPR036396">
    <property type="entry name" value="Cyt_P450_sf"/>
</dbReference>
<evidence type="ECO:0000256" key="6">
    <source>
        <dbReference type="ARBA" id="ARBA00022963"/>
    </source>
</evidence>
<dbReference type="PRINTS" id="PR00385">
    <property type="entry name" value="P450"/>
</dbReference>
<dbReference type="RefSeq" id="WP_126336481.1">
    <property type="nucleotide sequence ID" value="NZ_AP022604.1"/>
</dbReference>
<evidence type="ECO:0000256" key="1">
    <source>
        <dbReference type="ARBA" id="ARBA00001971"/>
    </source>
</evidence>
<name>A0A448IED8_MYCCI</name>
<evidence type="ECO:0000256" key="16">
    <source>
        <dbReference type="ARBA" id="ARBA00082981"/>
    </source>
</evidence>
<dbReference type="CDD" id="cd20625">
    <property type="entry name" value="CYP164-like"/>
    <property type="match status" value="1"/>
</dbReference>
<keyword evidence="11" id="KW-1207">Sterol metabolism</keyword>
<dbReference type="GO" id="GO:0004497">
    <property type="term" value="F:monooxygenase activity"/>
    <property type="evidence" value="ECO:0007669"/>
    <property type="project" value="UniProtKB-KW"/>
</dbReference>
<evidence type="ECO:0000256" key="13">
    <source>
        <dbReference type="ARBA" id="ARBA00049645"/>
    </source>
</evidence>
<evidence type="ECO:0000256" key="2">
    <source>
        <dbReference type="ARBA" id="ARBA00010617"/>
    </source>
</evidence>
<evidence type="ECO:0000256" key="15">
    <source>
        <dbReference type="ARBA" id="ARBA00079588"/>
    </source>
</evidence>
<evidence type="ECO:0000313" key="19">
    <source>
        <dbReference type="Proteomes" id="UP000282551"/>
    </source>
</evidence>
<dbReference type="OrthoDB" id="4168525at2"/>
<dbReference type="GO" id="GO:0020037">
    <property type="term" value="F:heme binding"/>
    <property type="evidence" value="ECO:0007669"/>
    <property type="project" value="InterPro"/>
</dbReference>
<dbReference type="PANTHER" id="PTHR46696:SF1">
    <property type="entry name" value="CYTOCHROME P450 YJIB-RELATED"/>
    <property type="match status" value="1"/>
</dbReference>
<evidence type="ECO:0000256" key="10">
    <source>
        <dbReference type="ARBA" id="ARBA00023098"/>
    </source>
</evidence>